<feature type="domain" description="GRIP" evidence="6">
    <location>
        <begin position="405"/>
        <end position="456"/>
    </location>
</feature>
<evidence type="ECO:0000313" key="8">
    <source>
        <dbReference type="Proteomes" id="UP000790833"/>
    </source>
</evidence>
<evidence type="ECO:0000256" key="5">
    <source>
        <dbReference type="SAM" id="MobiDB-lite"/>
    </source>
</evidence>
<sequence length="490" mass="55399">MTNDVIIKQKEDVSESSQVTKNVDDVSTLAVAGKEEAEVESQDIVVKSVEESAVEEEIEETEKVVNTSFEPHDNVVVDLISNGNGHEFDKDERIRQLEIQISMLKTDGSQSINSDSTEVEALRKQLTLIVDERDNIKANYDTLLSKLSGMKQIFSKMKEAQAELEEQKAIALKLTEENEDIKGQAEKLTFEKESLAEQNHSFKEELQDLNGECDRLSKTLTELRRELLSKDESYLEDKYELENANAKLQKKVHDLKQEVNDLSVLRDELTLEGKDYQGKIDTLTERITGKDEEIANLEDQIIELKKAISEKENEYEEQSQKYSTQISSLESKVADLEEEKSILTSSVSQLTDQVTSLSGDLNQVEELKSEVHSKLLQIGKLRHEAVILNEHLTKSLTMINQQTNNSNNTVDRELISNVIISFLQIPRGDTKKFEALQLISALLQWDDQQKVAAGLSLGGQRANGGTKGQLAHRQSFISLWTDYLEKESHT</sequence>
<keyword evidence="2" id="KW-0333">Golgi apparatus</keyword>
<dbReference type="GO" id="GO:0006888">
    <property type="term" value="P:endoplasmic reticulum to Golgi vesicle-mediated transport"/>
    <property type="evidence" value="ECO:0007669"/>
    <property type="project" value="TreeGrafter"/>
</dbReference>
<feature type="region of interest" description="Disordered" evidence="5">
    <location>
        <begin position="1"/>
        <end position="21"/>
    </location>
</feature>
<keyword evidence="8" id="KW-1185">Reference proteome</keyword>
<dbReference type="OrthoDB" id="425925at2759"/>
<evidence type="ECO:0000256" key="4">
    <source>
        <dbReference type="SAM" id="Coils"/>
    </source>
</evidence>
<dbReference type="PANTHER" id="PTHR18921:SF2">
    <property type="entry name" value="THYROID RECEPTOR-INTERACTING PROTEIN 11"/>
    <property type="match status" value="1"/>
</dbReference>
<evidence type="ECO:0000313" key="7">
    <source>
        <dbReference type="EMBL" id="KAG7193687.1"/>
    </source>
</evidence>
<reference evidence="7" key="1">
    <citation type="submission" date="2021-03" db="EMBL/GenBank/DDBJ databases">
        <authorList>
            <person name="Palmer J.M."/>
        </authorList>
    </citation>
    <scope>NUCLEOTIDE SEQUENCE</scope>
    <source>
        <strain evidence="7">ARV_011</strain>
    </source>
</reference>
<evidence type="ECO:0000256" key="1">
    <source>
        <dbReference type="ARBA" id="ARBA00004555"/>
    </source>
</evidence>
<dbReference type="GO" id="GO:0031267">
    <property type="term" value="F:small GTPase binding"/>
    <property type="evidence" value="ECO:0007669"/>
    <property type="project" value="TreeGrafter"/>
</dbReference>
<name>A0A9P7V972_9ASCO</name>
<dbReference type="RefSeq" id="XP_043049235.1">
    <property type="nucleotide sequence ID" value="XM_043191223.1"/>
</dbReference>
<comment type="caution">
    <text evidence="7">The sequence shown here is derived from an EMBL/GenBank/DDBJ whole genome shotgun (WGS) entry which is preliminary data.</text>
</comment>
<dbReference type="Pfam" id="PF10375">
    <property type="entry name" value="GRAB"/>
    <property type="match status" value="1"/>
</dbReference>
<dbReference type="GeneID" id="66113748"/>
<dbReference type="InterPro" id="IPR019459">
    <property type="entry name" value="GRAB"/>
</dbReference>
<dbReference type="InterPro" id="IPR000237">
    <property type="entry name" value="GRIP_dom"/>
</dbReference>
<dbReference type="PROSITE" id="PS50913">
    <property type="entry name" value="GRIP"/>
    <property type="match status" value="1"/>
</dbReference>
<evidence type="ECO:0000256" key="3">
    <source>
        <dbReference type="ARBA" id="ARBA00023054"/>
    </source>
</evidence>
<dbReference type="GO" id="GO:0007030">
    <property type="term" value="P:Golgi organization"/>
    <property type="evidence" value="ECO:0007669"/>
    <property type="project" value="TreeGrafter"/>
</dbReference>
<evidence type="ECO:0000256" key="2">
    <source>
        <dbReference type="ARBA" id="ARBA00023034"/>
    </source>
</evidence>
<dbReference type="Proteomes" id="UP000790833">
    <property type="component" value="Unassembled WGS sequence"/>
</dbReference>
<protein>
    <recommendedName>
        <fullName evidence="6">GRIP domain-containing protein</fullName>
    </recommendedName>
</protein>
<dbReference type="EMBL" id="JAHMUF010000010">
    <property type="protein sequence ID" value="KAG7193687.1"/>
    <property type="molecule type" value="Genomic_DNA"/>
</dbReference>
<gene>
    <name evidence="7" type="ORF">KQ657_000374</name>
</gene>
<keyword evidence="3 4" id="KW-0175">Coiled coil</keyword>
<dbReference type="GO" id="GO:0005794">
    <property type="term" value="C:Golgi apparatus"/>
    <property type="evidence" value="ECO:0007669"/>
    <property type="project" value="UniProtKB-SubCell"/>
</dbReference>
<comment type="subcellular location">
    <subcellularLocation>
        <location evidence="1">Golgi apparatus</location>
    </subcellularLocation>
</comment>
<proteinExistence type="predicted"/>
<evidence type="ECO:0000259" key="6">
    <source>
        <dbReference type="PROSITE" id="PS50913"/>
    </source>
</evidence>
<dbReference type="Gene3D" id="1.10.287.1490">
    <property type="match status" value="1"/>
</dbReference>
<organism evidence="7 8">
    <name type="scientific">Scheffersomyces spartinae</name>
    <dbReference type="NCBI Taxonomy" id="45513"/>
    <lineage>
        <taxon>Eukaryota</taxon>
        <taxon>Fungi</taxon>
        <taxon>Dikarya</taxon>
        <taxon>Ascomycota</taxon>
        <taxon>Saccharomycotina</taxon>
        <taxon>Pichiomycetes</taxon>
        <taxon>Debaryomycetaceae</taxon>
        <taxon>Scheffersomyces</taxon>
    </lineage>
</organism>
<accession>A0A9P7V972</accession>
<dbReference type="PANTHER" id="PTHR18921">
    <property type="entry name" value="MYOSIN HEAVY CHAIN - RELATED"/>
    <property type="match status" value="1"/>
</dbReference>
<feature type="coiled-coil region" evidence="4">
    <location>
        <begin position="119"/>
        <end position="367"/>
    </location>
</feature>
<dbReference type="AlphaFoldDB" id="A0A9P7V972"/>
<dbReference type="SUPFAM" id="SSF58100">
    <property type="entry name" value="Bacterial hemolysins"/>
    <property type="match status" value="1"/>
</dbReference>